<dbReference type="RefSeq" id="WP_103492375.1">
    <property type="nucleotide sequence ID" value="NZ_JAAGLQ010000433.1"/>
</dbReference>
<protein>
    <recommendedName>
        <fullName evidence="3">IPT/TIG domain-containing protein</fullName>
    </recommendedName>
</protein>
<dbReference type="Gene3D" id="2.60.40.10">
    <property type="entry name" value="Immunoglobulins"/>
    <property type="match status" value="1"/>
</dbReference>
<evidence type="ECO:0000256" key="2">
    <source>
        <dbReference type="SAM" id="SignalP"/>
    </source>
</evidence>
<feature type="signal peptide" evidence="2">
    <location>
        <begin position="1"/>
        <end position="21"/>
    </location>
</feature>
<dbReference type="Pfam" id="PF01833">
    <property type="entry name" value="TIG"/>
    <property type="match status" value="1"/>
</dbReference>
<evidence type="ECO:0000256" key="1">
    <source>
        <dbReference type="SAM" id="MobiDB-lite"/>
    </source>
</evidence>
<feature type="region of interest" description="Disordered" evidence="1">
    <location>
        <begin position="24"/>
        <end position="98"/>
    </location>
</feature>
<organism evidence="4 5">
    <name type="scientific">Streptomyces halstedii</name>
    <dbReference type="NCBI Taxonomy" id="1944"/>
    <lineage>
        <taxon>Bacteria</taxon>
        <taxon>Bacillati</taxon>
        <taxon>Actinomycetota</taxon>
        <taxon>Actinomycetes</taxon>
        <taxon>Kitasatosporales</taxon>
        <taxon>Streptomycetaceae</taxon>
        <taxon>Streptomyces</taxon>
    </lineage>
</organism>
<feature type="compositionally biased region" description="Low complexity" evidence="1">
    <location>
        <begin position="38"/>
        <end position="56"/>
    </location>
</feature>
<evidence type="ECO:0000259" key="3">
    <source>
        <dbReference type="Pfam" id="PF01833"/>
    </source>
</evidence>
<proteinExistence type="predicted"/>
<accession>A0A6N9U1R6</accession>
<evidence type="ECO:0000313" key="5">
    <source>
        <dbReference type="Proteomes" id="UP000471293"/>
    </source>
</evidence>
<reference evidence="4 5" key="1">
    <citation type="submission" date="2020-01" db="EMBL/GenBank/DDBJ databases">
        <title>Insect and environment-associated Actinomycetes.</title>
        <authorList>
            <person name="Currrie C."/>
            <person name="Chevrette M."/>
            <person name="Carlson C."/>
            <person name="Stubbendieck R."/>
            <person name="Wendt-Pienkowski E."/>
        </authorList>
    </citation>
    <scope>NUCLEOTIDE SEQUENCE [LARGE SCALE GENOMIC DNA]</scope>
    <source>
        <strain evidence="4 5">SID11342</strain>
    </source>
</reference>
<feature type="domain" description="IPT/TIG" evidence="3">
    <location>
        <begin position="88"/>
        <end position="158"/>
    </location>
</feature>
<sequence length="173" mass="17536">MTAALVTAAATVVAAVITAVAVGGDDRPAAQPGPAAVTSTQESISSASPSTSTSESPSEEPSEAQPVQTLPVESPAPEVSANARIEATPDSGPAGSKITLTGSGFAADERVRITFNGAYAASWDLRDVTASDEGGFVAEIKVPPTYADRSQKSIEVKGLDSDKRADTPFTVTE</sequence>
<dbReference type="CDD" id="cd00102">
    <property type="entry name" value="IPT"/>
    <property type="match status" value="1"/>
</dbReference>
<dbReference type="EMBL" id="JAAGLQ010000433">
    <property type="protein sequence ID" value="NEA17744.1"/>
    <property type="molecule type" value="Genomic_DNA"/>
</dbReference>
<feature type="chain" id="PRO_5039078597" description="IPT/TIG domain-containing protein" evidence="2">
    <location>
        <begin position="22"/>
        <end position="173"/>
    </location>
</feature>
<evidence type="ECO:0000313" key="4">
    <source>
        <dbReference type="EMBL" id="NEA17744.1"/>
    </source>
</evidence>
<dbReference type="InterPro" id="IPR002909">
    <property type="entry name" value="IPT_dom"/>
</dbReference>
<dbReference type="Proteomes" id="UP000471293">
    <property type="component" value="Unassembled WGS sequence"/>
</dbReference>
<dbReference type="InterPro" id="IPR013783">
    <property type="entry name" value="Ig-like_fold"/>
</dbReference>
<comment type="caution">
    <text evidence="4">The sequence shown here is derived from an EMBL/GenBank/DDBJ whole genome shotgun (WGS) entry which is preliminary data.</text>
</comment>
<name>A0A6N9U1R6_STRHA</name>
<gene>
    <name evidence="4" type="ORF">G3I29_19970</name>
</gene>
<keyword evidence="2" id="KW-0732">Signal</keyword>
<dbReference type="GO" id="GO:0005975">
    <property type="term" value="P:carbohydrate metabolic process"/>
    <property type="evidence" value="ECO:0007669"/>
    <property type="project" value="UniProtKB-ARBA"/>
</dbReference>
<dbReference type="AlphaFoldDB" id="A0A6N9U1R6"/>